<dbReference type="PROSITE" id="PS00138">
    <property type="entry name" value="SUBTILASE_SER"/>
    <property type="match status" value="1"/>
</dbReference>
<evidence type="ECO:0000256" key="7">
    <source>
        <dbReference type="SAM" id="MobiDB-lite"/>
    </source>
</evidence>
<keyword evidence="4 5" id="KW-0720">Serine protease</keyword>
<feature type="active site" description="Charge relay system" evidence="5">
    <location>
        <position position="438"/>
    </location>
</feature>
<dbReference type="Gene3D" id="3.40.50.200">
    <property type="entry name" value="Peptidase S8/S53 domain"/>
    <property type="match status" value="1"/>
</dbReference>
<evidence type="ECO:0000256" key="4">
    <source>
        <dbReference type="ARBA" id="ARBA00022825"/>
    </source>
</evidence>
<dbReference type="InterPro" id="IPR006311">
    <property type="entry name" value="TAT_signal"/>
</dbReference>
<dbReference type="SUPFAM" id="SSF49785">
    <property type="entry name" value="Galactose-binding domain-like"/>
    <property type="match status" value="1"/>
</dbReference>
<dbReference type="PROSITE" id="PS51318">
    <property type="entry name" value="TAT"/>
    <property type="match status" value="1"/>
</dbReference>
<dbReference type="SUPFAM" id="SSF52743">
    <property type="entry name" value="Subtilisin-like"/>
    <property type="match status" value="1"/>
</dbReference>
<accession>A0ABY9P2L2</accession>
<dbReference type="InterPro" id="IPR023827">
    <property type="entry name" value="Peptidase_S8_Asp-AS"/>
</dbReference>
<dbReference type="InterPro" id="IPR022398">
    <property type="entry name" value="Peptidase_S8_His-AS"/>
</dbReference>
<evidence type="ECO:0000256" key="1">
    <source>
        <dbReference type="ARBA" id="ARBA00011073"/>
    </source>
</evidence>
<name>A0ABY9P2L2_9GAMM</name>
<evidence type="ECO:0000256" key="8">
    <source>
        <dbReference type="SAM" id="SignalP"/>
    </source>
</evidence>
<proteinExistence type="inferred from homology"/>
<evidence type="ECO:0000259" key="9">
    <source>
        <dbReference type="PROSITE" id="PS51829"/>
    </source>
</evidence>
<comment type="similarity">
    <text evidence="1 5 6">Belongs to the peptidase S8 family.</text>
</comment>
<dbReference type="PANTHER" id="PTHR43806">
    <property type="entry name" value="PEPTIDASE S8"/>
    <property type="match status" value="1"/>
</dbReference>
<keyword evidence="3 5" id="KW-0378">Hydrolase</keyword>
<keyword evidence="8" id="KW-0732">Signal</keyword>
<keyword evidence="11" id="KW-1185">Reference proteome</keyword>
<evidence type="ECO:0000256" key="3">
    <source>
        <dbReference type="ARBA" id="ARBA00022801"/>
    </source>
</evidence>
<dbReference type="PROSITE" id="PS00136">
    <property type="entry name" value="SUBTILASE_ASP"/>
    <property type="match status" value="1"/>
</dbReference>
<evidence type="ECO:0000256" key="5">
    <source>
        <dbReference type="PROSITE-ProRule" id="PRU01240"/>
    </source>
</evidence>
<dbReference type="PROSITE" id="PS00137">
    <property type="entry name" value="SUBTILASE_HIS"/>
    <property type="match status" value="1"/>
</dbReference>
<dbReference type="Gene3D" id="2.60.120.260">
    <property type="entry name" value="Galactose-binding domain-like"/>
    <property type="match status" value="1"/>
</dbReference>
<dbReference type="PROSITE" id="PS51892">
    <property type="entry name" value="SUBTILASE"/>
    <property type="match status" value="1"/>
</dbReference>
<dbReference type="InterPro" id="IPR000209">
    <property type="entry name" value="Peptidase_S8/S53_dom"/>
</dbReference>
<feature type="domain" description="P/Homo B" evidence="9">
    <location>
        <begin position="502"/>
        <end position="624"/>
    </location>
</feature>
<dbReference type="Pfam" id="PF00082">
    <property type="entry name" value="Peptidase_S8"/>
    <property type="match status" value="1"/>
</dbReference>
<organism evidence="10 11">
    <name type="scientific">Lysobacter yananisis</name>
    <dbReference type="NCBI Taxonomy" id="1003114"/>
    <lineage>
        <taxon>Bacteria</taxon>
        <taxon>Pseudomonadati</taxon>
        <taxon>Pseudomonadota</taxon>
        <taxon>Gammaproteobacteria</taxon>
        <taxon>Lysobacterales</taxon>
        <taxon>Lysobacteraceae</taxon>
        <taxon>Lysobacter</taxon>
    </lineage>
</organism>
<dbReference type="InterPro" id="IPR008979">
    <property type="entry name" value="Galactose-bd-like_sf"/>
</dbReference>
<protein>
    <submittedName>
        <fullName evidence="10">S8 family serine peptidase</fullName>
    </submittedName>
</protein>
<evidence type="ECO:0000313" key="11">
    <source>
        <dbReference type="Proteomes" id="UP001229313"/>
    </source>
</evidence>
<evidence type="ECO:0000313" key="10">
    <source>
        <dbReference type="EMBL" id="WMT01065.1"/>
    </source>
</evidence>
<evidence type="ECO:0000256" key="6">
    <source>
        <dbReference type="RuleBase" id="RU003355"/>
    </source>
</evidence>
<reference evidence="10 11" key="1">
    <citation type="submission" date="2023-08" db="EMBL/GenBank/DDBJ databases">
        <title>The whole genome sequence of Lysobacter yananisis.</title>
        <authorList>
            <person name="Sun H."/>
        </authorList>
    </citation>
    <scope>NUCLEOTIDE SEQUENCE [LARGE SCALE GENOMIC DNA]</scope>
    <source>
        <strain evidence="10 11">SNNU513</strain>
    </source>
</reference>
<dbReference type="InterPro" id="IPR036852">
    <property type="entry name" value="Peptidase_S8/S53_dom_sf"/>
</dbReference>
<evidence type="ECO:0000256" key="2">
    <source>
        <dbReference type="ARBA" id="ARBA00022670"/>
    </source>
</evidence>
<dbReference type="EMBL" id="CP133568">
    <property type="protein sequence ID" value="WMT01065.1"/>
    <property type="molecule type" value="Genomic_DNA"/>
</dbReference>
<dbReference type="RefSeq" id="WP_309150679.1">
    <property type="nucleotide sequence ID" value="NZ_CP133568.1"/>
</dbReference>
<dbReference type="PRINTS" id="PR00723">
    <property type="entry name" value="SUBTILISIN"/>
</dbReference>
<feature type="active site" description="Charge relay system" evidence="5">
    <location>
        <position position="245"/>
    </location>
</feature>
<dbReference type="Proteomes" id="UP001229313">
    <property type="component" value="Chromosome"/>
</dbReference>
<dbReference type="InterPro" id="IPR015500">
    <property type="entry name" value="Peptidase_S8_subtilisin-rel"/>
</dbReference>
<sequence length="624" mass="62365">MSLHSNRRHRVHVLAAATAFALGAIAAAPAFAGQAEVAGLKAGQSYGRLIVKFKDSAPATASVARSASALGAIDAVLDRAAARVVLPAASKGKKLGLQRLRRMTLGADVIVTDQGMNSEEARALIQQLASDSSVDWVQPDYIMQAWAVPNDTRFGEQWHYADSAAGIRAPTAWNTTTGTGVVVAVVDSGIVSHTDLNGNVLPGYDFVSSIAGGACSRGSDCGASEDGNGRDGDPLDSSAATSSVHGTHVAGTVGAVTNNATGVAGVAYGARVVPIRALGKYGSGATSDIVDAIVWASGGSVPGAPANANPAEVINLSLGLDLPCSQMPAYQQAINTATANGAIVVAAAGNSNIDSAGATPVGCNNVIGVAASDQAGNRAFYSSYGGAIDITAPGGETCSPDTEFLPLGAAPSCTRSHPAQGILSTVNGNGYGFMQGTSMAAPHVAGVVALIQAASPTPKTFEQVRQLLASTARPIPAGQCPGGCGPGLVDAAAAVVAAAGSTGPGPGTGAQTYNSTGAVAIPDNNAAGATSSIVVSGRSGNAPSDSKVTLNIVHSYRGDLIVDLLAPDGSVYNLHNRSGAGADNVTGTFTVNLSSEALNGTWRLRAADRAAQDTGQIQSWSLNF</sequence>
<gene>
    <name evidence="10" type="ORF">RDV84_13710</name>
</gene>
<dbReference type="PANTHER" id="PTHR43806:SF11">
    <property type="entry name" value="CEREVISIN-RELATED"/>
    <property type="match status" value="1"/>
</dbReference>
<dbReference type="InterPro" id="IPR050131">
    <property type="entry name" value="Peptidase_S8_subtilisin-like"/>
</dbReference>
<keyword evidence="2 5" id="KW-0645">Protease</keyword>
<feature type="region of interest" description="Disordered" evidence="7">
    <location>
        <begin position="218"/>
        <end position="243"/>
    </location>
</feature>
<feature type="chain" id="PRO_5046959747" evidence="8">
    <location>
        <begin position="33"/>
        <end position="624"/>
    </location>
</feature>
<dbReference type="PROSITE" id="PS51829">
    <property type="entry name" value="P_HOMO_B"/>
    <property type="match status" value="1"/>
</dbReference>
<feature type="active site" description="Charge relay system" evidence="5">
    <location>
        <position position="187"/>
    </location>
</feature>
<feature type="signal peptide" evidence="8">
    <location>
        <begin position="1"/>
        <end position="32"/>
    </location>
</feature>
<dbReference type="Pfam" id="PF01483">
    <property type="entry name" value="P_proprotein"/>
    <property type="match status" value="1"/>
</dbReference>
<dbReference type="InterPro" id="IPR002884">
    <property type="entry name" value="P_dom"/>
</dbReference>
<dbReference type="InterPro" id="IPR023828">
    <property type="entry name" value="Peptidase_S8_Ser-AS"/>
</dbReference>